<dbReference type="EMBL" id="MG983743">
    <property type="protein sequence ID" value="AVO23176.1"/>
    <property type="molecule type" value="Genomic_DNA"/>
</dbReference>
<proteinExistence type="predicted"/>
<organism evidence="2 3">
    <name type="scientific">Xanthomonas phage RiverRider</name>
    <dbReference type="NCBI Taxonomy" id="2108116"/>
    <lineage>
        <taxon>Viruses</taxon>
        <taxon>Duplodnaviria</taxon>
        <taxon>Heunggongvirae</taxon>
        <taxon>Uroviricota</taxon>
        <taxon>Caudoviricetes</taxon>
        <taxon>Schitoviridae</taxon>
        <taxon>Riverridervirus</taxon>
        <taxon>Riverridervirus riverrider</taxon>
    </lineage>
</organism>
<gene>
    <name evidence="2" type="ORF">RIVERRIDER_95</name>
</gene>
<evidence type="ECO:0000256" key="1">
    <source>
        <dbReference type="SAM" id="Coils"/>
    </source>
</evidence>
<evidence type="ECO:0000313" key="2">
    <source>
        <dbReference type="EMBL" id="AVO23176.1"/>
    </source>
</evidence>
<evidence type="ECO:0000313" key="3">
    <source>
        <dbReference type="Proteomes" id="UP000241502"/>
    </source>
</evidence>
<keyword evidence="3" id="KW-1185">Reference proteome</keyword>
<sequence>MKSLEQAAHDYAQAVRNVRQATADVEDLQEKKQHADEALADAKVRVDEALRDLKMAAIPQTK</sequence>
<dbReference type="Proteomes" id="UP000241502">
    <property type="component" value="Segment"/>
</dbReference>
<keyword evidence="1" id="KW-0175">Coiled coil</keyword>
<accession>A0A2P1JV06</accession>
<feature type="coiled-coil region" evidence="1">
    <location>
        <begin position="1"/>
        <end position="52"/>
    </location>
</feature>
<reference evidence="2" key="1">
    <citation type="submission" date="2018-02" db="EMBL/GenBank/DDBJ databases">
        <authorList>
            <person name="Miller M."/>
            <person name="Deiulio A."/>
            <person name="Douthitt C."/>
            <person name="McMahon J."/>
            <person name="Holland C."/>
            <person name="Wiersma-Koch H."/>
            <person name="Turechek W."/>
            <person name="D'Elia T."/>
        </authorList>
    </citation>
    <scope>NUCLEOTIDE SEQUENCE [LARGE SCALE GENOMIC DNA]</scope>
</reference>
<protein>
    <submittedName>
        <fullName evidence="2">Uncharacterized protein</fullName>
    </submittedName>
</protein>
<name>A0A2P1JV06_9CAUD</name>